<sequence>MKSKAKRDLTTTLTSDRSVSNQDKAMLLAGQDSQHSLPVGSVHASWPMPVQPIAVHSLIAAESSMAKSLMHKQLIYMIENYMAEVERE</sequence>
<dbReference type="RefSeq" id="WP_195875753.1">
    <property type="nucleotide sequence ID" value="NZ_JADOEL010000009.1"/>
</dbReference>
<feature type="compositionally biased region" description="Polar residues" evidence="1">
    <location>
        <begin position="10"/>
        <end position="22"/>
    </location>
</feature>
<feature type="region of interest" description="Disordered" evidence="1">
    <location>
        <begin position="1"/>
        <end position="22"/>
    </location>
</feature>
<evidence type="ECO:0000313" key="3">
    <source>
        <dbReference type="Proteomes" id="UP000657372"/>
    </source>
</evidence>
<organism evidence="2 3">
    <name type="scientific">Herminiimonas contaminans</name>
    <dbReference type="NCBI Taxonomy" id="1111140"/>
    <lineage>
        <taxon>Bacteria</taxon>
        <taxon>Pseudomonadati</taxon>
        <taxon>Pseudomonadota</taxon>
        <taxon>Betaproteobacteria</taxon>
        <taxon>Burkholderiales</taxon>
        <taxon>Oxalobacteraceae</taxon>
        <taxon>Herminiimonas</taxon>
    </lineage>
</organism>
<protein>
    <submittedName>
        <fullName evidence="2">Uncharacterized protein</fullName>
    </submittedName>
</protein>
<gene>
    <name evidence="2" type="ORF">IXC47_11805</name>
</gene>
<name>A0ABS0EV13_9BURK</name>
<evidence type="ECO:0000313" key="2">
    <source>
        <dbReference type="EMBL" id="MBF8178368.1"/>
    </source>
</evidence>
<dbReference type="Proteomes" id="UP000657372">
    <property type="component" value="Unassembled WGS sequence"/>
</dbReference>
<comment type="caution">
    <text evidence="2">The sequence shown here is derived from an EMBL/GenBank/DDBJ whole genome shotgun (WGS) entry which is preliminary data.</text>
</comment>
<dbReference type="EMBL" id="JADOEL010000009">
    <property type="protein sequence ID" value="MBF8178368.1"/>
    <property type="molecule type" value="Genomic_DNA"/>
</dbReference>
<proteinExistence type="predicted"/>
<reference evidence="2 3" key="1">
    <citation type="submission" date="2020-11" db="EMBL/GenBank/DDBJ databases">
        <title>WGS of Herminiimonas contaminans strain Marseille-Q4544 isolated from planarians Schmidtea mediterranea.</title>
        <authorList>
            <person name="Kangale L."/>
        </authorList>
    </citation>
    <scope>NUCLEOTIDE SEQUENCE [LARGE SCALE GENOMIC DNA]</scope>
    <source>
        <strain evidence="2 3">Marseille-Q4544</strain>
    </source>
</reference>
<evidence type="ECO:0000256" key="1">
    <source>
        <dbReference type="SAM" id="MobiDB-lite"/>
    </source>
</evidence>
<keyword evidence="3" id="KW-1185">Reference proteome</keyword>
<accession>A0ABS0EV13</accession>